<dbReference type="EMBL" id="KU342001">
    <property type="protein sequence ID" value="ANG08827.1"/>
    <property type="molecule type" value="Genomic_DNA"/>
</dbReference>
<proteinExistence type="predicted"/>
<evidence type="ECO:0000313" key="2">
    <source>
        <dbReference type="EMBL" id="ANG08827.1"/>
    </source>
</evidence>
<evidence type="ECO:0000313" key="3">
    <source>
        <dbReference type="Proteomes" id="UP000157220"/>
    </source>
</evidence>
<sequence>MAQRMVDLKARASEPPEPEIYNPEEATESDGETLGSEDTDTEEDQMSTISEEEEEEEEEDEAYSADLAGEDKENSPPPPTIPPKRSRNASSVAPSQALTRPPLRTNNTANTSSTARRIRPQRLPDRAPRGNYRSWARYRVAICQALRDTVFDRVQAAQVLKNTRQLYVPASVLAYYARKLLAMTDDSAFTHSCEGSQR</sequence>
<feature type="compositionally biased region" description="Low complexity" evidence="1">
    <location>
        <begin position="104"/>
        <end position="115"/>
    </location>
</feature>
<reference evidence="2 3" key="1">
    <citation type="submission" date="2015-12" db="EMBL/GenBank/DDBJ databases">
        <title>Genome sequencing and molecular characterization of Fowl Adenovirus type 4 isolated from healthy poultry bird in India.</title>
        <authorList>
            <person name="Appaiahgari M.B."/>
            <person name="Kathaperumal K."/>
            <person name="Gulati B.R."/>
            <person name="Singh A."/>
            <person name="Vrati S."/>
        </authorList>
    </citation>
    <scope>NUCLEOTIDE SEQUENCE [LARGE SCALE GENOMIC DNA]</scope>
    <source>
        <strain evidence="2">B1-7</strain>
    </source>
</reference>
<feature type="region of interest" description="Disordered" evidence="1">
    <location>
        <begin position="1"/>
        <end position="129"/>
    </location>
</feature>
<gene>
    <name evidence="2" type="primary">22 kDa</name>
</gene>
<accession>A0A173ADN0</accession>
<dbReference type="Proteomes" id="UP000157220">
    <property type="component" value="Segment"/>
</dbReference>
<name>A0A173ADN0_FADV4</name>
<evidence type="ECO:0000256" key="1">
    <source>
        <dbReference type="SAM" id="MobiDB-lite"/>
    </source>
</evidence>
<feature type="compositionally biased region" description="Polar residues" evidence="1">
    <location>
        <begin position="88"/>
        <end position="98"/>
    </location>
</feature>
<protein>
    <submittedName>
        <fullName evidence="2">Encapsidation protein</fullName>
    </submittedName>
</protein>
<feature type="compositionally biased region" description="Basic and acidic residues" evidence="1">
    <location>
        <begin position="1"/>
        <end position="14"/>
    </location>
</feature>
<feature type="compositionally biased region" description="Acidic residues" evidence="1">
    <location>
        <begin position="25"/>
        <end position="63"/>
    </location>
</feature>
<organism evidence="2 3">
    <name type="scientific">Fowl aviadenovirus 4</name>
    <name type="common">FAdV-4</name>
    <dbReference type="NCBI Taxonomy" id="130663"/>
    <lineage>
        <taxon>Viruses</taxon>
        <taxon>Varidnaviria</taxon>
        <taxon>Bamfordvirae</taxon>
        <taxon>Preplasmiviricota</taxon>
        <taxon>Polisuviricotina</taxon>
        <taxon>Pharingeaviricetes</taxon>
        <taxon>Rowavirales</taxon>
        <taxon>Adenoviridae</taxon>
        <taxon>Aviadenovirus</taxon>
        <taxon>Aviadenovirus hydropericardii</taxon>
        <taxon>Fowl aviadenovirus C</taxon>
    </lineage>
</organism>